<dbReference type="Pfam" id="PF07007">
    <property type="entry name" value="LprI"/>
    <property type="match status" value="1"/>
</dbReference>
<sequence length="207" mass="22225">MLRPAVFLTLIASPAVAADPSFDCSKAESGAEKAICASDALAELDLEVTRLYKLAVATPDMGDDRLNELKAMQRGWIKGRDECWKSDLGLETCVANEYGFRIMDLRQGYANARSADDDGISMGPMVLACDGLDAMVGITFVNGSEPLAVMRWQENAIVLPRVPSASGAKYETDMWYGGPSSLFTKGDEALFTPPGGAEVTCKIEEIG</sequence>
<feature type="domain" description="Lysozyme inhibitor LprI-like N-terminal" evidence="6">
    <location>
        <begin position="24"/>
        <end position="83"/>
    </location>
</feature>
<evidence type="ECO:0000259" key="7">
    <source>
        <dbReference type="Pfam" id="PF09864"/>
    </source>
</evidence>
<keyword evidence="3" id="KW-0564">Palmitate</keyword>
<reference evidence="9" key="1">
    <citation type="journal article" date="2019" name="Int. J. Syst. Evol. Microbiol.">
        <title>The Global Catalogue of Microorganisms (GCM) 10K type strain sequencing project: providing services to taxonomists for standard genome sequencing and annotation.</title>
        <authorList>
            <consortium name="The Broad Institute Genomics Platform"/>
            <consortium name="The Broad Institute Genome Sequencing Center for Infectious Disease"/>
            <person name="Wu L."/>
            <person name="Ma J."/>
        </authorList>
    </citation>
    <scope>NUCLEOTIDE SEQUENCE [LARGE SCALE GENOMIC DNA]</scope>
    <source>
        <strain evidence="9">KCTC 42911</strain>
    </source>
</reference>
<evidence type="ECO:0000313" key="9">
    <source>
        <dbReference type="Proteomes" id="UP001595629"/>
    </source>
</evidence>
<keyword evidence="2" id="KW-0472">Membrane</keyword>
<feature type="chain" id="PRO_5045258808" evidence="5">
    <location>
        <begin position="18"/>
        <end position="207"/>
    </location>
</feature>
<evidence type="ECO:0000256" key="2">
    <source>
        <dbReference type="ARBA" id="ARBA00023136"/>
    </source>
</evidence>
<dbReference type="Proteomes" id="UP001595629">
    <property type="component" value="Unassembled WGS sequence"/>
</dbReference>
<organism evidence="8 9">
    <name type="scientific">Lutimaribacter marinistellae</name>
    <dbReference type="NCBI Taxonomy" id="1820329"/>
    <lineage>
        <taxon>Bacteria</taxon>
        <taxon>Pseudomonadati</taxon>
        <taxon>Pseudomonadota</taxon>
        <taxon>Alphaproteobacteria</taxon>
        <taxon>Rhodobacterales</taxon>
        <taxon>Roseobacteraceae</taxon>
        <taxon>Lutimaribacter</taxon>
    </lineage>
</organism>
<dbReference type="PANTHER" id="PTHR37549:SF1">
    <property type="entry name" value="LIPOPROTEIN LPRI"/>
    <property type="match status" value="1"/>
</dbReference>
<name>A0ABV7TMY1_9RHOB</name>
<dbReference type="InterPro" id="IPR009739">
    <property type="entry name" value="LprI-like_N"/>
</dbReference>
<dbReference type="EMBL" id="JBHRXI010000017">
    <property type="protein sequence ID" value="MFC3615548.1"/>
    <property type="molecule type" value="Genomic_DNA"/>
</dbReference>
<dbReference type="Gene3D" id="2.40.128.200">
    <property type="match status" value="1"/>
</dbReference>
<dbReference type="InterPro" id="IPR036328">
    <property type="entry name" value="MliC_sf"/>
</dbReference>
<evidence type="ECO:0000256" key="4">
    <source>
        <dbReference type="ARBA" id="ARBA00023288"/>
    </source>
</evidence>
<dbReference type="RefSeq" id="WP_386736816.1">
    <property type="nucleotide sequence ID" value="NZ_JBHRXI010000017.1"/>
</dbReference>
<accession>A0ABV7TMY1</accession>
<evidence type="ECO:0000256" key="3">
    <source>
        <dbReference type="ARBA" id="ARBA00023139"/>
    </source>
</evidence>
<evidence type="ECO:0000256" key="5">
    <source>
        <dbReference type="SAM" id="SignalP"/>
    </source>
</evidence>
<dbReference type="InterPro" id="IPR052755">
    <property type="entry name" value="Lysozyme_Inhibitor_LprI"/>
</dbReference>
<dbReference type="InterPro" id="IPR018660">
    <property type="entry name" value="MliC"/>
</dbReference>
<keyword evidence="4" id="KW-0449">Lipoprotein</keyword>
<dbReference type="Gene3D" id="1.20.1270.180">
    <property type="match status" value="1"/>
</dbReference>
<evidence type="ECO:0000313" key="8">
    <source>
        <dbReference type="EMBL" id="MFC3615548.1"/>
    </source>
</evidence>
<evidence type="ECO:0000259" key="6">
    <source>
        <dbReference type="Pfam" id="PF07007"/>
    </source>
</evidence>
<comment type="caution">
    <text evidence="8">The sequence shown here is derived from an EMBL/GenBank/DDBJ whole genome shotgun (WGS) entry which is preliminary data.</text>
</comment>
<dbReference type="Pfam" id="PF09864">
    <property type="entry name" value="MliC"/>
    <property type="match status" value="1"/>
</dbReference>
<gene>
    <name evidence="8" type="ORF">ACFORG_17465</name>
</gene>
<keyword evidence="1 5" id="KW-0732">Signal</keyword>
<protein>
    <submittedName>
        <fullName evidence="8">MliC family protein</fullName>
    </submittedName>
</protein>
<proteinExistence type="predicted"/>
<dbReference type="SUPFAM" id="SSF141488">
    <property type="entry name" value="YdhA-like"/>
    <property type="match status" value="1"/>
</dbReference>
<keyword evidence="9" id="KW-1185">Reference proteome</keyword>
<evidence type="ECO:0000256" key="1">
    <source>
        <dbReference type="ARBA" id="ARBA00022729"/>
    </source>
</evidence>
<feature type="signal peptide" evidence="5">
    <location>
        <begin position="1"/>
        <end position="17"/>
    </location>
</feature>
<dbReference type="PANTHER" id="PTHR37549">
    <property type="entry name" value="LIPOPROTEIN LPRI"/>
    <property type="match status" value="1"/>
</dbReference>
<feature type="domain" description="C-type lysozyme inhibitor" evidence="7">
    <location>
        <begin position="129"/>
        <end position="197"/>
    </location>
</feature>